<comment type="caution">
    <text evidence="4">The sequence shown here is derived from an EMBL/GenBank/DDBJ whole genome shotgun (WGS) entry which is preliminary data.</text>
</comment>
<keyword evidence="1" id="KW-0489">Methyltransferase</keyword>
<dbReference type="Proteomes" id="UP001196413">
    <property type="component" value="Unassembled WGS sequence"/>
</dbReference>
<accession>A0AAD5QBH5</accession>
<evidence type="ECO:0000313" key="5">
    <source>
        <dbReference type="Proteomes" id="UP001196413"/>
    </source>
</evidence>
<dbReference type="GO" id="GO:0030488">
    <property type="term" value="P:tRNA methylation"/>
    <property type="evidence" value="ECO:0007669"/>
    <property type="project" value="TreeGrafter"/>
</dbReference>
<organism evidence="4 5">
    <name type="scientific">Parelaphostrongylus tenuis</name>
    <name type="common">Meningeal worm</name>
    <dbReference type="NCBI Taxonomy" id="148309"/>
    <lineage>
        <taxon>Eukaryota</taxon>
        <taxon>Metazoa</taxon>
        <taxon>Ecdysozoa</taxon>
        <taxon>Nematoda</taxon>
        <taxon>Chromadorea</taxon>
        <taxon>Rhabditida</taxon>
        <taxon>Rhabditina</taxon>
        <taxon>Rhabditomorpha</taxon>
        <taxon>Strongyloidea</taxon>
        <taxon>Metastrongylidae</taxon>
        <taxon>Parelaphostrongylus</taxon>
    </lineage>
</organism>
<dbReference type="InterPro" id="IPR029063">
    <property type="entry name" value="SAM-dependent_MTases_sf"/>
</dbReference>
<keyword evidence="2" id="KW-0808">Transferase</keyword>
<dbReference type="GO" id="GO:0106335">
    <property type="term" value="F:tRNA (5-carboxymethyluridine(34)-5-O)-methyltransferase activity"/>
    <property type="evidence" value="ECO:0007669"/>
    <property type="project" value="TreeGrafter"/>
</dbReference>
<dbReference type="GO" id="GO:0008757">
    <property type="term" value="F:S-adenosylmethionine-dependent methyltransferase activity"/>
    <property type="evidence" value="ECO:0007669"/>
    <property type="project" value="InterPro"/>
</dbReference>
<dbReference type="GO" id="GO:0005737">
    <property type="term" value="C:cytoplasm"/>
    <property type="evidence" value="ECO:0007669"/>
    <property type="project" value="TreeGrafter"/>
</dbReference>
<dbReference type="Pfam" id="PF08241">
    <property type="entry name" value="Methyltransf_11"/>
    <property type="match status" value="1"/>
</dbReference>
<gene>
    <name evidence="4" type="ORF">KIN20_000426</name>
</gene>
<dbReference type="GO" id="GO:0005634">
    <property type="term" value="C:nucleus"/>
    <property type="evidence" value="ECO:0007669"/>
    <property type="project" value="TreeGrafter"/>
</dbReference>
<sequence length="145" mass="16275">MSQELENEYVHSVYSRLATYQNKDYRRSSPRVWPKVLKFVEQQSPGSIVVDVGCGEAKYACPSVLMIGIDTCADALIRRNRQSASALDLMLADALALPLRDNIADAVLNVSVLHHFSTAKRRKTVMEGYRMTPSAFTVEYSDDDK</sequence>
<dbReference type="SUPFAM" id="SSF53335">
    <property type="entry name" value="S-adenosyl-L-methionine-dependent methyltransferases"/>
    <property type="match status" value="1"/>
</dbReference>
<name>A0AAD5QBH5_PARTN</name>
<evidence type="ECO:0000256" key="2">
    <source>
        <dbReference type="ARBA" id="ARBA00022679"/>
    </source>
</evidence>
<dbReference type="AlphaFoldDB" id="A0AAD5QBH5"/>
<dbReference type="EMBL" id="JAHQIW010000070">
    <property type="protein sequence ID" value="KAJ1345808.1"/>
    <property type="molecule type" value="Genomic_DNA"/>
</dbReference>
<evidence type="ECO:0000313" key="4">
    <source>
        <dbReference type="EMBL" id="KAJ1345808.1"/>
    </source>
</evidence>
<protein>
    <recommendedName>
        <fullName evidence="3">Methyltransferase type 11 domain-containing protein</fullName>
    </recommendedName>
</protein>
<proteinExistence type="predicted"/>
<reference evidence="4" key="1">
    <citation type="submission" date="2021-06" db="EMBL/GenBank/DDBJ databases">
        <title>Parelaphostrongylus tenuis whole genome reference sequence.</title>
        <authorList>
            <person name="Garwood T.J."/>
            <person name="Larsen P.A."/>
            <person name="Fountain-Jones N.M."/>
            <person name="Garbe J.R."/>
            <person name="Macchietto M.G."/>
            <person name="Kania S.A."/>
            <person name="Gerhold R.W."/>
            <person name="Richards J.E."/>
            <person name="Wolf T.M."/>
        </authorList>
    </citation>
    <scope>NUCLEOTIDE SEQUENCE</scope>
    <source>
        <strain evidence="4">MNPRO001-30</strain>
        <tissue evidence="4">Meninges</tissue>
    </source>
</reference>
<dbReference type="PANTHER" id="PTHR13069">
    <property type="entry name" value="ALKYLATED DNA REPAIR PROTEIN ALKB HOMOLOG 8"/>
    <property type="match status" value="1"/>
</dbReference>
<evidence type="ECO:0000259" key="3">
    <source>
        <dbReference type="Pfam" id="PF08241"/>
    </source>
</evidence>
<dbReference type="Gene3D" id="3.40.50.150">
    <property type="entry name" value="Vaccinia Virus protein VP39"/>
    <property type="match status" value="1"/>
</dbReference>
<dbReference type="GO" id="GO:0002098">
    <property type="term" value="P:tRNA wobble uridine modification"/>
    <property type="evidence" value="ECO:0007669"/>
    <property type="project" value="TreeGrafter"/>
</dbReference>
<evidence type="ECO:0000256" key="1">
    <source>
        <dbReference type="ARBA" id="ARBA00022603"/>
    </source>
</evidence>
<dbReference type="InterPro" id="IPR051422">
    <property type="entry name" value="AlkB_tRNA_MeTrf/Diox"/>
</dbReference>
<dbReference type="InterPro" id="IPR013216">
    <property type="entry name" value="Methyltransf_11"/>
</dbReference>
<keyword evidence="5" id="KW-1185">Reference proteome</keyword>
<dbReference type="PANTHER" id="PTHR13069:SF34">
    <property type="entry name" value="METHYLTRANSFERASE TYPE 11 DOMAIN-CONTAINING PROTEIN"/>
    <property type="match status" value="1"/>
</dbReference>
<dbReference type="GO" id="GO:0000049">
    <property type="term" value="F:tRNA binding"/>
    <property type="evidence" value="ECO:0007669"/>
    <property type="project" value="TreeGrafter"/>
</dbReference>
<feature type="domain" description="Methyltransferase type 11" evidence="3">
    <location>
        <begin position="50"/>
        <end position="131"/>
    </location>
</feature>